<dbReference type="InterPro" id="IPR000182">
    <property type="entry name" value="GNAT_dom"/>
</dbReference>
<accession>A0A345SSI5</accession>
<evidence type="ECO:0000313" key="4">
    <source>
        <dbReference type="EMBL" id="AXI76690.1"/>
    </source>
</evidence>
<dbReference type="CDD" id="cd04301">
    <property type="entry name" value="NAT_SF"/>
    <property type="match status" value="2"/>
</dbReference>
<dbReference type="Proteomes" id="UP000249340">
    <property type="component" value="Chromosome"/>
</dbReference>
<dbReference type="SUPFAM" id="SSF55729">
    <property type="entry name" value="Acyl-CoA N-acyltransferases (Nat)"/>
    <property type="match status" value="2"/>
</dbReference>
<evidence type="ECO:0000256" key="2">
    <source>
        <dbReference type="ARBA" id="ARBA00023315"/>
    </source>
</evidence>
<dbReference type="AlphaFoldDB" id="A0A345SSI5"/>
<dbReference type="KEGG" id="stri:C7M71_003670"/>
<name>A0A345SSI5_9ACTN</name>
<protein>
    <submittedName>
        <fullName evidence="4">GNAT family N-acetyltransferase</fullName>
    </submittedName>
</protein>
<evidence type="ECO:0000313" key="5">
    <source>
        <dbReference type="Proteomes" id="UP000249340"/>
    </source>
</evidence>
<dbReference type="InterPro" id="IPR050832">
    <property type="entry name" value="Bact_Acetyltransf"/>
</dbReference>
<dbReference type="Pfam" id="PF00583">
    <property type="entry name" value="Acetyltransf_1"/>
    <property type="match status" value="2"/>
</dbReference>
<dbReference type="PANTHER" id="PTHR43877">
    <property type="entry name" value="AMINOALKYLPHOSPHONATE N-ACETYLTRANSFERASE-RELATED-RELATED"/>
    <property type="match status" value="1"/>
</dbReference>
<feature type="domain" description="N-acetyltransferase" evidence="3">
    <location>
        <begin position="171"/>
        <end position="323"/>
    </location>
</feature>
<keyword evidence="1 4" id="KW-0808">Transferase</keyword>
<sequence length="323" mass="35068">MTVDWRALSPADTPGWADLLSATATADDAGEFYSADDLVEELQDPELDLERGTLAAFSGGRMVAYGTLAGRPEADPVHRMWFEGGVHPDHRGSGLGSRLLEWALERAPELHRARHPGRPPEALELHTQLPEGDTRGASLLDSRGFTAARWFTEMSQRLADRPQAVPPPAGVVLVPWSKERDEDARRVRNSSFADHWGASPVNAAQWHHHQTGTAAFRPALSWLALDGATGEAVGVVVTHYFEADTKATGVRDAWISTVGTVLGHRGRGVASALVGRVMAEAAETGYDTASLQVDTASQTGADALYRQLGFRPGRRAVRRVRRF</sequence>
<dbReference type="RefSeq" id="WP_111492233.1">
    <property type="nucleotide sequence ID" value="NZ_CP031264.1"/>
</dbReference>
<keyword evidence="2" id="KW-0012">Acyltransferase</keyword>
<proteinExistence type="predicted"/>
<evidence type="ECO:0000259" key="3">
    <source>
        <dbReference type="PROSITE" id="PS51186"/>
    </source>
</evidence>
<reference evidence="5" key="1">
    <citation type="submission" date="2018-07" db="EMBL/GenBank/DDBJ databases">
        <title>Streptacidiphilus bronchialis DSM 106435 chromosome.</title>
        <authorList>
            <person name="Batra D."/>
            <person name="Gulvik C.A."/>
        </authorList>
    </citation>
    <scope>NUCLEOTIDE SEQUENCE [LARGE SCALE GENOMIC DNA]</scope>
    <source>
        <strain evidence="5">DSM 106435</strain>
    </source>
</reference>
<dbReference type="GO" id="GO:0016747">
    <property type="term" value="F:acyltransferase activity, transferring groups other than amino-acyl groups"/>
    <property type="evidence" value="ECO:0007669"/>
    <property type="project" value="InterPro"/>
</dbReference>
<feature type="domain" description="N-acetyltransferase" evidence="3">
    <location>
        <begin position="3"/>
        <end position="159"/>
    </location>
</feature>
<dbReference type="PROSITE" id="PS51186">
    <property type="entry name" value="GNAT"/>
    <property type="match status" value="2"/>
</dbReference>
<dbReference type="OrthoDB" id="9799092at2"/>
<dbReference type="Gene3D" id="3.40.630.30">
    <property type="match status" value="1"/>
</dbReference>
<keyword evidence="5" id="KW-1185">Reference proteome</keyword>
<organism evidence="4 5">
    <name type="scientific">Peterkaempfera bronchialis</name>
    <dbReference type="NCBI Taxonomy" id="2126346"/>
    <lineage>
        <taxon>Bacteria</taxon>
        <taxon>Bacillati</taxon>
        <taxon>Actinomycetota</taxon>
        <taxon>Actinomycetes</taxon>
        <taxon>Kitasatosporales</taxon>
        <taxon>Streptomycetaceae</taxon>
        <taxon>Peterkaempfera</taxon>
    </lineage>
</organism>
<dbReference type="EMBL" id="CP031264">
    <property type="protein sequence ID" value="AXI76690.1"/>
    <property type="molecule type" value="Genomic_DNA"/>
</dbReference>
<dbReference type="InterPro" id="IPR016181">
    <property type="entry name" value="Acyl_CoA_acyltransferase"/>
</dbReference>
<evidence type="ECO:0000256" key="1">
    <source>
        <dbReference type="ARBA" id="ARBA00022679"/>
    </source>
</evidence>
<gene>
    <name evidence="4" type="ORF">C7M71_003670</name>
</gene>